<gene>
    <name evidence="1" type="ORF">GPUH_LOCUS7431</name>
</gene>
<dbReference type="Proteomes" id="UP000271098">
    <property type="component" value="Unassembled WGS sequence"/>
</dbReference>
<sequence>MVDIEPKNQMENVRQIWARKGPEEMAMVAALAADPSKKDALASFEENLTDYHQLQLFAPGEQLREILLFIAYRYTELFPESPAPQVHSFLDHRFVVVSH</sequence>
<dbReference type="AlphaFoldDB" id="A0A183DFD8"/>
<dbReference type="EMBL" id="UYRT01019221">
    <property type="protein sequence ID" value="VDK58312.1"/>
    <property type="molecule type" value="Genomic_DNA"/>
</dbReference>
<evidence type="ECO:0000313" key="2">
    <source>
        <dbReference type="Proteomes" id="UP000271098"/>
    </source>
</evidence>
<reference evidence="3" key="1">
    <citation type="submission" date="2016-06" db="UniProtKB">
        <authorList>
            <consortium name="WormBaseParasite"/>
        </authorList>
    </citation>
    <scope>IDENTIFICATION</scope>
</reference>
<name>A0A183DFD8_9BILA</name>
<keyword evidence="2" id="KW-1185">Reference proteome</keyword>
<evidence type="ECO:0000313" key="3">
    <source>
        <dbReference type="WBParaSite" id="GPUH_0000743801-mRNA-1"/>
    </source>
</evidence>
<dbReference type="WBParaSite" id="GPUH_0000743801-mRNA-1">
    <property type="protein sequence ID" value="GPUH_0000743801-mRNA-1"/>
    <property type="gene ID" value="GPUH_0000743801"/>
</dbReference>
<protein>
    <submittedName>
        <fullName evidence="3">FH2 domain-containing protein</fullName>
    </submittedName>
</protein>
<proteinExistence type="predicted"/>
<reference evidence="1 2" key="2">
    <citation type="submission" date="2018-11" db="EMBL/GenBank/DDBJ databases">
        <authorList>
            <consortium name="Pathogen Informatics"/>
        </authorList>
    </citation>
    <scope>NUCLEOTIDE SEQUENCE [LARGE SCALE GENOMIC DNA]</scope>
</reference>
<organism evidence="3">
    <name type="scientific">Gongylonema pulchrum</name>
    <dbReference type="NCBI Taxonomy" id="637853"/>
    <lineage>
        <taxon>Eukaryota</taxon>
        <taxon>Metazoa</taxon>
        <taxon>Ecdysozoa</taxon>
        <taxon>Nematoda</taxon>
        <taxon>Chromadorea</taxon>
        <taxon>Rhabditida</taxon>
        <taxon>Spirurina</taxon>
        <taxon>Spiruromorpha</taxon>
        <taxon>Spiruroidea</taxon>
        <taxon>Gongylonematidae</taxon>
        <taxon>Gongylonema</taxon>
    </lineage>
</organism>
<accession>A0A183DFD8</accession>
<evidence type="ECO:0000313" key="1">
    <source>
        <dbReference type="EMBL" id="VDK58312.1"/>
    </source>
</evidence>